<evidence type="ECO:0000256" key="8">
    <source>
        <dbReference type="ARBA" id="ARBA00023136"/>
    </source>
</evidence>
<dbReference type="STRING" id="1936003.STSP2_01658"/>
<keyword evidence="10" id="KW-0378">Hydrolase</keyword>
<protein>
    <submittedName>
        <fullName evidence="10">Cobalt import ATP-binding protein CbiO</fullName>
        <ecNumber evidence="10">3.6.3.-</ecNumber>
    </submittedName>
</protein>
<dbReference type="GO" id="GO:0005524">
    <property type="term" value="F:ATP binding"/>
    <property type="evidence" value="ECO:0007669"/>
    <property type="project" value="UniProtKB-KW"/>
</dbReference>
<evidence type="ECO:0000256" key="6">
    <source>
        <dbReference type="ARBA" id="ARBA00022840"/>
    </source>
</evidence>
<dbReference type="InterPro" id="IPR050095">
    <property type="entry name" value="ECF_ABC_transporter_ATP-bd"/>
</dbReference>
<dbReference type="AlphaFoldDB" id="A0A1U9NKN1"/>
<dbReference type="OrthoDB" id="9804199at2"/>
<dbReference type="GO" id="GO:0043190">
    <property type="term" value="C:ATP-binding cassette (ABC) transporter complex"/>
    <property type="evidence" value="ECO:0007669"/>
    <property type="project" value="TreeGrafter"/>
</dbReference>
<dbReference type="InterPro" id="IPR027417">
    <property type="entry name" value="P-loop_NTPase"/>
</dbReference>
<dbReference type="InterPro" id="IPR003439">
    <property type="entry name" value="ABC_transporter-like_ATP-bd"/>
</dbReference>
<dbReference type="SUPFAM" id="SSF52540">
    <property type="entry name" value="P-loop containing nucleoside triphosphate hydrolases"/>
    <property type="match status" value="1"/>
</dbReference>
<dbReference type="SMART" id="SM00382">
    <property type="entry name" value="AAA"/>
    <property type="match status" value="1"/>
</dbReference>
<dbReference type="PANTHER" id="PTHR43553">
    <property type="entry name" value="HEAVY METAL TRANSPORTER"/>
    <property type="match status" value="1"/>
</dbReference>
<gene>
    <name evidence="10" type="primary">cbiO</name>
    <name evidence="10" type="ORF">STSP2_01658</name>
</gene>
<evidence type="ECO:0000256" key="3">
    <source>
        <dbReference type="ARBA" id="ARBA00022448"/>
    </source>
</evidence>
<evidence type="ECO:0000256" key="5">
    <source>
        <dbReference type="ARBA" id="ARBA00022741"/>
    </source>
</evidence>
<dbReference type="GO" id="GO:0016887">
    <property type="term" value="F:ATP hydrolysis activity"/>
    <property type="evidence" value="ECO:0007669"/>
    <property type="project" value="InterPro"/>
</dbReference>
<dbReference type="PROSITE" id="PS50893">
    <property type="entry name" value="ABC_TRANSPORTER_2"/>
    <property type="match status" value="1"/>
</dbReference>
<dbReference type="PROSITE" id="PS00211">
    <property type="entry name" value="ABC_TRANSPORTER_1"/>
    <property type="match status" value="1"/>
</dbReference>
<dbReference type="EC" id="3.6.3.-" evidence="10"/>
<dbReference type="FunFam" id="3.40.50.300:FF:000224">
    <property type="entry name" value="Energy-coupling factor transporter ATP-binding protein EcfA"/>
    <property type="match status" value="1"/>
</dbReference>
<dbReference type="Gene3D" id="3.40.50.300">
    <property type="entry name" value="P-loop containing nucleotide triphosphate hydrolases"/>
    <property type="match status" value="1"/>
</dbReference>
<feature type="domain" description="ABC transporter" evidence="9">
    <location>
        <begin position="7"/>
        <end position="239"/>
    </location>
</feature>
<evidence type="ECO:0000313" key="10">
    <source>
        <dbReference type="EMBL" id="AQT68493.1"/>
    </source>
</evidence>
<evidence type="ECO:0000256" key="2">
    <source>
        <dbReference type="ARBA" id="ARBA00005417"/>
    </source>
</evidence>
<keyword evidence="11" id="KW-1185">Reference proteome</keyword>
<keyword evidence="7" id="KW-1278">Translocase</keyword>
<dbReference type="RefSeq" id="WP_146661533.1">
    <property type="nucleotide sequence ID" value="NZ_CP019791.1"/>
</dbReference>
<dbReference type="PANTHER" id="PTHR43553:SF24">
    <property type="entry name" value="ENERGY-COUPLING FACTOR TRANSPORTER ATP-BINDING PROTEIN ECFA1"/>
    <property type="match status" value="1"/>
</dbReference>
<dbReference type="InterPro" id="IPR017871">
    <property type="entry name" value="ABC_transporter-like_CS"/>
</dbReference>
<evidence type="ECO:0000256" key="4">
    <source>
        <dbReference type="ARBA" id="ARBA00022475"/>
    </source>
</evidence>
<comment type="subcellular location">
    <subcellularLocation>
        <location evidence="1">Cell membrane</location>
    </subcellularLocation>
</comment>
<proteinExistence type="inferred from homology"/>
<evidence type="ECO:0000259" key="9">
    <source>
        <dbReference type="PROSITE" id="PS50893"/>
    </source>
</evidence>
<keyword evidence="5" id="KW-0547">Nucleotide-binding</keyword>
<accession>A0A1U9NKN1</accession>
<keyword evidence="8" id="KW-0472">Membrane</keyword>
<evidence type="ECO:0000313" key="11">
    <source>
        <dbReference type="Proteomes" id="UP000189674"/>
    </source>
</evidence>
<comment type="similarity">
    <text evidence="2">Belongs to the ABC transporter superfamily.</text>
</comment>
<dbReference type="Pfam" id="PF00005">
    <property type="entry name" value="ABC_tran"/>
    <property type="match status" value="1"/>
</dbReference>
<dbReference type="CDD" id="cd03225">
    <property type="entry name" value="ABC_cobalt_CbiO_domain1"/>
    <property type="match status" value="1"/>
</dbReference>
<organism evidence="10 11">
    <name type="scientific">Anaerohalosphaera lusitana</name>
    <dbReference type="NCBI Taxonomy" id="1936003"/>
    <lineage>
        <taxon>Bacteria</taxon>
        <taxon>Pseudomonadati</taxon>
        <taxon>Planctomycetota</taxon>
        <taxon>Phycisphaerae</taxon>
        <taxon>Sedimentisphaerales</taxon>
        <taxon>Anaerohalosphaeraceae</taxon>
        <taxon>Anaerohalosphaera</taxon>
    </lineage>
</organism>
<reference evidence="11" key="1">
    <citation type="submission" date="2017-02" db="EMBL/GenBank/DDBJ databases">
        <title>Comparative genomics and description of representatives of a novel lineage of planctomycetes thriving in anoxic sediments.</title>
        <authorList>
            <person name="Spring S."/>
            <person name="Bunk B."/>
            <person name="Sproer C."/>
        </authorList>
    </citation>
    <scope>NUCLEOTIDE SEQUENCE [LARGE SCALE GENOMIC DNA]</scope>
    <source>
        <strain evidence="11">ST-NAGAB-D1</strain>
    </source>
</reference>
<dbReference type="Proteomes" id="UP000189674">
    <property type="component" value="Chromosome"/>
</dbReference>
<dbReference type="InterPro" id="IPR015856">
    <property type="entry name" value="ABC_transpr_CbiO/EcfA_su"/>
</dbReference>
<keyword evidence="6 10" id="KW-0067">ATP-binding</keyword>
<dbReference type="EMBL" id="CP019791">
    <property type="protein sequence ID" value="AQT68493.1"/>
    <property type="molecule type" value="Genomic_DNA"/>
</dbReference>
<name>A0A1U9NKN1_9BACT</name>
<keyword evidence="3" id="KW-0813">Transport</keyword>
<dbReference type="GO" id="GO:0042626">
    <property type="term" value="F:ATPase-coupled transmembrane transporter activity"/>
    <property type="evidence" value="ECO:0007669"/>
    <property type="project" value="TreeGrafter"/>
</dbReference>
<dbReference type="KEGG" id="alus:STSP2_01658"/>
<dbReference type="InterPro" id="IPR003593">
    <property type="entry name" value="AAA+_ATPase"/>
</dbReference>
<evidence type="ECO:0000256" key="1">
    <source>
        <dbReference type="ARBA" id="ARBA00004236"/>
    </source>
</evidence>
<evidence type="ECO:0000256" key="7">
    <source>
        <dbReference type="ARBA" id="ARBA00022967"/>
    </source>
</evidence>
<sequence length="242" mass="26373">MSTGQAIRIENLCHSYDGGTVTLRDVSLSIGEGEKVALIGPNGAGKSTLLLAMTLFLQPKSVEGQILIHGVEACRKNEKDVRKLITPVLQNPDEQLFMPTVLEDVAFGPLNMGLEVDQARQHAMEAIEQVGLSGLEERSPYHLSAGQKRAAAIATVLSMEPRIITMDEPDTSLDPRSRDHLIELLGSLEQTLVIATCNMHFAAKTCERAVLIDDGKVVVDGPTKELLRDEELMTRHGLETVV</sequence>
<keyword evidence="4" id="KW-1003">Cell membrane</keyword>